<proteinExistence type="predicted"/>
<evidence type="ECO:0000259" key="2">
    <source>
        <dbReference type="Pfam" id="PF03221"/>
    </source>
</evidence>
<comment type="caution">
    <text evidence="3">The sequence shown here is derived from an EMBL/GenBank/DDBJ whole genome shotgun (WGS) entry which is preliminary data.</text>
</comment>
<dbReference type="EMBL" id="JAQJAC010000009">
    <property type="protein sequence ID" value="KAJ5573345.1"/>
    <property type="molecule type" value="Genomic_DNA"/>
</dbReference>
<protein>
    <recommendedName>
        <fullName evidence="2">HTH CENPB-type domain-containing protein</fullName>
    </recommendedName>
</protein>
<keyword evidence="1" id="KW-0238">DNA-binding</keyword>
<organism evidence="3 4">
    <name type="scientific">Penicillium hetheringtonii</name>
    <dbReference type="NCBI Taxonomy" id="911720"/>
    <lineage>
        <taxon>Eukaryota</taxon>
        <taxon>Fungi</taxon>
        <taxon>Dikarya</taxon>
        <taxon>Ascomycota</taxon>
        <taxon>Pezizomycotina</taxon>
        <taxon>Eurotiomycetes</taxon>
        <taxon>Eurotiomycetidae</taxon>
        <taxon>Eurotiales</taxon>
        <taxon>Aspergillaceae</taxon>
        <taxon>Penicillium</taxon>
    </lineage>
</organism>
<dbReference type="AlphaFoldDB" id="A0AAD6DEN4"/>
<gene>
    <name evidence="3" type="ORF">N7450_010329</name>
</gene>
<dbReference type="InterPro" id="IPR006600">
    <property type="entry name" value="HTH_CenpB_DNA-bd_dom"/>
</dbReference>
<dbReference type="Pfam" id="PF03221">
    <property type="entry name" value="HTH_Tnp_Tc5"/>
    <property type="match status" value="1"/>
</dbReference>
<keyword evidence="4" id="KW-1185">Reference proteome</keyword>
<dbReference type="GO" id="GO:0003677">
    <property type="term" value="F:DNA binding"/>
    <property type="evidence" value="ECO:0007669"/>
    <property type="project" value="UniProtKB-KW"/>
</dbReference>
<name>A0AAD6DEN4_9EURO</name>
<dbReference type="Proteomes" id="UP001216150">
    <property type="component" value="Unassembled WGS sequence"/>
</dbReference>
<reference evidence="3 4" key="1">
    <citation type="journal article" date="2023" name="IMA Fungus">
        <title>Comparative genomic study of the Penicillium genus elucidates a diverse pangenome and 15 lateral gene transfer events.</title>
        <authorList>
            <person name="Petersen C."/>
            <person name="Sorensen T."/>
            <person name="Nielsen M.R."/>
            <person name="Sondergaard T.E."/>
            <person name="Sorensen J.L."/>
            <person name="Fitzpatrick D.A."/>
            <person name="Frisvad J.C."/>
            <person name="Nielsen K.L."/>
        </authorList>
    </citation>
    <scope>NUCLEOTIDE SEQUENCE [LARGE SCALE GENOMIC DNA]</scope>
    <source>
        <strain evidence="3 4">IBT 29057</strain>
    </source>
</reference>
<sequence length="133" mass="14964">MPRSPQFDENDVIRACEAAHAVEKPNLSALSRQFKVPYGVLRGRIRQGAGPRKGRKASNIALNPYQEKALVYWIDRMQRNSMPITPVVLQDWANNVLTHAGSERKIELKLQSVIQKSKEANRMEAEQAAALSI</sequence>
<evidence type="ECO:0000256" key="1">
    <source>
        <dbReference type="ARBA" id="ARBA00023125"/>
    </source>
</evidence>
<accession>A0AAD6DEN4</accession>
<evidence type="ECO:0000313" key="3">
    <source>
        <dbReference type="EMBL" id="KAJ5573345.1"/>
    </source>
</evidence>
<feature type="domain" description="HTH CENPB-type" evidence="2">
    <location>
        <begin position="63"/>
        <end position="101"/>
    </location>
</feature>
<evidence type="ECO:0000313" key="4">
    <source>
        <dbReference type="Proteomes" id="UP001216150"/>
    </source>
</evidence>